<evidence type="ECO:0000313" key="2">
    <source>
        <dbReference type="EMBL" id="KAK0302654.1"/>
    </source>
</evidence>
<comment type="caution">
    <text evidence="2">The sequence shown here is derived from an EMBL/GenBank/DDBJ whole genome shotgun (WGS) entry which is preliminary data.</text>
</comment>
<reference evidence="2" key="1">
    <citation type="submission" date="2021-12" db="EMBL/GenBank/DDBJ databases">
        <title>Black yeast isolated from Biological Soil Crust.</title>
        <authorList>
            <person name="Kurbessoian T."/>
        </authorList>
    </citation>
    <scope>NUCLEOTIDE SEQUENCE</scope>
    <source>
        <strain evidence="2">CCFEE 5208</strain>
    </source>
</reference>
<name>A0AAN6F3J9_9PEZI</name>
<accession>A0AAN6F3J9</accession>
<dbReference type="AlphaFoldDB" id="A0AAN6F3J9"/>
<proteinExistence type="predicted"/>
<dbReference type="Proteomes" id="UP001168146">
    <property type="component" value="Unassembled WGS sequence"/>
</dbReference>
<sequence length="345" mass="40289">MISPNESFVDDLAARATVEKYGNIRTITPPPDEEEDEEESRVLEAQARQALESDGCPPCYPSYLDVPVRNPPEEYRQIIDYWQSFSSTDDVVLCAQRSDWRKFRQSQQRLRQHYWKRPFSIYLDEIRERRRAHGLDDKVHLLLDSQQQTRQQNWTEFQDYHLRLYEWQENKRDGLQQDLDNVRKEAGNTDMEGSEHATQQERAIQQRLEYAETTLRWHEVILRWIEQCRLAMDSLGPPPTIIEKSSGDHKSPSNRQPCSKRREIMAVLGKARVSKSTPKRPNMRTRTSKATVCKPISVGSAATLLGSTQQQIQKRREMKPRRAKEKALGQPLPQRVAKTFGSLMQ</sequence>
<feature type="region of interest" description="Disordered" evidence="1">
    <location>
        <begin position="306"/>
        <end position="345"/>
    </location>
</feature>
<evidence type="ECO:0000313" key="3">
    <source>
        <dbReference type="Proteomes" id="UP001168146"/>
    </source>
</evidence>
<gene>
    <name evidence="2" type="ORF">LTR82_017796</name>
</gene>
<evidence type="ECO:0000256" key="1">
    <source>
        <dbReference type="SAM" id="MobiDB-lite"/>
    </source>
</evidence>
<organism evidence="2 3">
    <name type="scientific">Friedmanniomyces endolithicus</name>
    <dbReference type="NCBI Taxonomy" id="329885"/>
    <lineage>
        <taxon>Eukaryota</taxon>
        <taxon>Fungi</taxon>
        <taxon>Dikarya</taxon>
        <taxon>Ascomycota</taxon>
        <taxon>Pezizomycotina</taxon>
        <taxon>Dothideomycetes</taxon>
        <taxon>Dothideomycetidae</taxon>
        <taxon>Mycosphaerellales</taxon>
        <taxon>Teratosphaeriaceae</taxon>
        <taxon>Friedmanniomyces</taxon>
    </lineage>
</organism>
<feature type="region of interest" description="Disordered" evidence="1">
    <location>
        <begin position="237"/>
        <end position="260"/>
    </location>
</feature>
<protein>
    <submittedName>
        <fullName evidence="2">Uncharacterized protein</fullName>
    </submittedName>
</protein>
<dbReference type="EMBL" id="JASUXU010000176">
    <property type="protein sequence ID" value="KAK0302654.1"/>
    <property type="molecule type" value="Genomic_DNA"/>
</dbReference>